<reference evidence="1 2" key="1">
    <citation type="submission" date="2013-05" db="EMBL/GenBank/DDBJ databases">
        <title>Genome assembly of Chondromyces apiculatus DSM 436.</title>
        <authorList>
            <person name="Sharma G."/>
            <person name="Khatri I."/>
            <person name="Kaur C."/>
            <person name="Mayilraj S."/>
            <person name="Subramanian S."/>
        </authorList>
    </citation>
    <scope>NUCLEOTIDE SEQUENCE [LARGE SCALE GENOMIC DNA]</scope>
    <source>
        <strain evidence="1 2">DSM 436</strain>
    </source>
</reference>
<dbReference type="Proteomes" id="UP000019678">
    <property type="component" value="Unassembled WGS sequence"/>
</dbReference>
<dbReference type="RefSeq" id="WP_081865432.1">
    <property type="nucleotide sequence ID" value="NZ_ASRX01000059.1"/>
</dbReference>
<dbReference type="EMBL" id="ASRX01000059">
    <property type="protein sequence ID" value="EYF02537.1"/>
    <property type="molecule type" value="Genomic_DNA"/>
</dbReference>
<dbReference type="AlphaFoldDB" id="A0A017T0Q6"/>
<evidence type="ECO:0008006" key="3">
    <source>
        <dbReference type="Google" id="ProtNLM"/>
    </source>
</evidence>
<proteinExistence type="predicted"/>
<dbReference type="OrthoDB" id="5292474at2"/>
<keyword evidence="2" id="KW-1185">Reference proteome</keyword>
<protein>
    <recommendedName>
        <fullName evidence="3">Transmembrane protein</fullName>
    </recommendedName>
</protein>
<dbReference type="InterPro" id="IPR021390">
    <property type="entry name" value="DUF3025"/>
</dbReference>
<evidence type="ECO:0000313" key="2">
    <source>
        <dbReference type="Proteomes" id="UP000019678"/>
    </source>
</evidence>
<name>A0A017T0Q6_9BACT</name>
<comment type="caution">
    <text evidence="1">The sequence shown here is derived from an EMBL/GenBank/DDBJ whole genome shotgun (WGS) entry which is preliminary data.</text>
</comment>
<accession>A0A017T0Q6</accession>
<sequence>MERSRLFWPVSAAAQAFSGFADWPSIEDYDRAVGAGLPVAIREQPPRPKRRRGREREVIEVSGLYEGRIHLEGWLPTRPRSWHDFFNLLVWASFPRAKRQLSARQAATLAQWVAPGVRELPGRRTREQDGLAILDEGGLLLLVEAGAAGEVREGLAGRAAGPVAEAIGAGRAVALLFGHAVYEQIARGGPPVRAMTEVLEVAGALPREAQARVALADARLHEVLEDPESFCRPETFRSLPVEEGVLLGGPG</sequence>
<gene>
    <name evidence="1" type="ORF">CAP_6744</name>
</gene>
<organism evidence="1 2">
    <name type="scientific">Chondromyces apiculatus DSM 436</name>
    <dbReference type="NCBI Taxonomy" id="1192034"/>
    <lineage>
        <taxon>Bacteria</taxon>
        <taxon>Pseudomonadati</taxon>
        <taxon>Myxococcota</taxon>
        <taxon>Polyangia</taxon>
        <taxon>Polyangiales</taxon>
        <taxon>Polyangiaceae</taxon>
        <taxon>Chondromyces</taxon>
    </lineage>
</organism>
<dbReference type="Pfam" id="PF11227">
    <property type="entry name" value="DUF3025"/>
    <property type="match status" value="1"/>
</dbReference>
<dbReference type="STRING" id="1192034.CAP_6744"/>
<evidence type="ECO:0000313" key="1">
    <source>
        <dbReference type="EMBL" id="EYF02537.1"/>
    </source>
</evidence>